<dbReference type="InterPro" id="IPR013766">
    <property type="entry name" value="Thioredoxin_domain"/>
</dbReference>
<dbReference type="PROSITE" id="PS51352">
    <property type="entry name" value="THIOREDOXIN_2"/>
    <property type="match status" value="1"/>
</dbReference>
<dbReference type="PANTHER" id="PTHR12151">
    <property type="entry name" value="ELECTRON TRANSPORT PROTIN SCO1/SENC FAMILY MEMBER"/>
    <property type="match status" value="1"/>
</dbReference>
<comment type="similarity">
    <text evidence="1">Belongs to the SCO1/2 family.</text>
</comment>
<evidence type="ECO:0000313" key="5">
    <source>
        <dbReference type="Proteomes" id="UP001248581"/>
    </source>
</evidence>
<evidence type="ECO:0000256" key="1">
    <source>
        <dbReference type="ARBA" id="ARBA00010996"/>
    </source>
</evidence>
<evidence type="ECO:0000256" key="2">
    <source>
        <dbReference type="ARBA" id="ARBA00023008"/>
    </source>
</evidence>
<dbReference type="Pfam" id="PF02630">
    <property type="entry name" value="SCO1-SenC"/>
    <property type="match status" value="1"/>
</dbReference>
<name>A0ABY9TJ81_9GAMM</name>
<dbReference type="PANTHER" id="PTHR12151:SF25">
    <property type="entry name" value="LINALOOL DEHYDRATASE_ISOMERASE DOMAIN-CONTAINING PROTEIN"/>
    <property type="match status" value="1"/>
</dbReference>
<evidence type="ECO:0000313" key="4">
    <source>
        <dbReference type="EMBL" id="WNC68894.1"/>
    </source>
</evidence>
<dbReference type="SUPFAM" id="SSF52833">
    <property type="entry name" value="Thioredoxin-like"/>
    <property type="match status" value="1"/>
</dbReference>
<reference evidence="5" key="1">
    <citation type="submission" date="2023-09" db="EMBL/GenBank/DDBJ databases">
        <authorList>
            <person name="Li S."/>
            <person name="Li X."/>
            <person name="Zhang C."/>
            <person name="Zhao Z."/>
        </authorList>
    </citation>
    <scope>NUCLEOTIDE SEQUENCE [LARGE SCALE GENOMIC DNA]</scope>
    <source>
        <strain evidence="5">SQ345</strain>
    </source>
</reference>
<dbReference type="Gene3D" id="3.40.30.10">
    <property type="entry name" value="Glutaredoxin"/>
    <property type="match status" value="1"/>
</dbReference>
<dbReference type="InterPro" id="IPR003782">
    <property type="entry name" value="SCO1/SenC"/>
</dbReference>
<accession>A0ABY9TJ81</accession>
<sequence>MNKLLIIILAVASAAIGAFVYQKHFNNQQPEHALLYQQPRTIANFELTDHNGNSFANEQLLGKWTLFFFGYTSCPDVCPVTLQELNYIYPQLKEITQNNMQVALVTADPKRDTQQKLNSYIRYFNEEFVALRAGHEVLFPFARSLGLMYGIVEDTSDEFYLVNHSASIILTNPNGQIQAIFKPVQTDPLAIPSIDSEIMLKDFEKIYQLTQP</sequence>
<protein>
    <submittedName>
        <fullName evidence="4">SCO family protein</fullName>
    </submittedName>
</protein>
<gene>
    <name evidence="4" type="ORF">RI845_01770</name>
</gene>
<keyword evidence="5" id="KW-1185">Reference proteome</keyword>
<dbReference type="RefSeq" id="WP_348388048.1">
    <property type="nucleotide sequence ID" value="NZ_CP134146.1"/>
</dbReference>
<dbReference type="InterPro" id="IPR036249">
    <property type="entry name" value="Thioredoxin-like_sf"/>
</dbReference>
<feature type="domain" description="Thioredoxin" evidence="3">
    <location>
        <begin position="36"/>
        <end position="205"/>
    </location>
</feature>
<dbReference type="CDD" id="cd02968">
    <property type="entry name" value="SCO"/>
    <property type="match status" value="1"/>
</dbReference>
<dbReference type="Proteomes" id="UP001248581">
    <property type="component" value="Chromosome"/>
</dbReference>
<dbReference type="EMBL" id="CP134146">
    <property type="protein sequence ID" value="WNC68894.1"/>
    <property type="molecule type" value="Genomic_DNA"/>
</dbReference>
<evidence type="ECO:0000259" key="3">
    <source>
        <dbReference type="PROSITE" id="PS51352"/>
    </source>
</evidence>
<keyword evidence="2" id="KW-0186">Copper</keyword>
<organism evidence="4 5">
    <name type="scientific">Thalassotalea nanhaiensis</name>
    <dbReference type="NCBI Taxonomy" id="3065648"/>
    <lineage>
        <taxon>Bacteria</taxon>
        <taxon>Pseudomonadati</taxon>
        <taxon>Pseudomonadota</taxon>
        <taxon>Gammaproteobacteria</taxon>
        <taxon>Alteromonadales</taxon>
        <taxon>Colwelliaceae</taxon>
        <taxon>Thalassotalea</taxon>
    </lineage>
</organism>
<proteinExistence type="inferred from homology"/>